<dbReference type="InterPro" id="IPR036236">
    <property type="entry name" value="Znf_C2H2_sf"/>
</dbReference>
<evidence type="ECO:0000256" key="1">
    <source>
        <dbReference type="ARBA" id="ARBA00003767"/>
    </source>
</evidence>
<dbReference type="GO" id="GO:0000981">
    <property type="term" value="F:DNA-binding transcription factor activity, RNA polymerase II-specific"/>
    <property type="evidence" value="ECO:0007669"/>
    <property type="project" value="TreeGrafter"/>
</dbReference>
<evidence type="ECO:0000256" key="2">
    <source>
        <dbReference type="ARBA" id="ARBA00004123"/>
    </source>
</evidence>
<protein>
    <submittedName>
        <fullName evidence="15">Zinc finger protein</fullName>
    </submittedName>
</protein>
<organism evidence="14 15">
    <name type="scientific">Loa loa</name>
    <name type="common">Eye worm</name>
    <name type="synonym">Filaria loa</name>
    <dbReference type="NCBI Taxonomy" id="7209"/>
    <lineage>
        <taxon>Eukaryota</taxon>
        <taxon>Metazoa</taxon>
        <taxon>Ecdysozoa</taxon>
        <taxon>Nematoda</taxon>
        <taxon>Chromadorea</taxon>
        <taxon>Rhabditida</taxon>
        <taxon>Spirurina</taxon>
        <taxon>Spiruromorpha</taxon>
        <taxon>Filarioidea</taxon>
        <taxon>Onchocercidae</taxon>
        <taxon>Loa</taxon>
    </lineage>
</organism>
<dbReference type="GO" id="GO:0005634">
    <property type="term" value="C:nucleus"/>
    <property type="evidence" value="ECO:0007669"/>
    <property type="project" value="UniProtKB-SubCell"/>
</dbReference>
<feature type="domain" description="C2H2-type" evidence="13">
    <location>
        <begin position="72"/>
        <end position="99"/>
    </location>
</feature>
<dbReference type="Gene3D" id="3.30.160.60">
    <property type="entry name" value="Classic Zinc Finger"/>
    <property type="match status" value="4"/>
</dbReference>
<dbReference type="AlphaFoldDB" id="A0A1I7VFC2"/>
<keyword evidence="14" id="KW-1185">Reference proteome</keyword>
<keyword evidence="11" id="KW-0539">Nucleus</keyword>
<dbReference type="PROSITE" id="PS50157">
    <property type="entry name" value="ZINC_FINGER_C2H2_2"/>
    <property type="match status" value="4"/>
</dbReference>
<keyword evidence="10" id="KW-0804">Transcription</keyword>
<accession>A0A1I7VFC2</accession>
<feature type="domain" description="C2H2-type" evidence="13">
    <location>
        <begin position="44"/>
        <end position="71"/>
    </location>
</feature>
<evidence type="ECO:0000256" key="12">
    <source>
        <dbReference type="PROSITE-ProRule" id="PRU00042"/>
    </source>
</evidence>
<dbReference type="GO" id="GO:0003677">
    <property type="term" value="F:DNA binding"/>
    <property type="evidence" value="ECO:0007669"/>
    <property type="project" value="UniProtKB-KW"/>
</dbReference>
<evidence type="ECO:0000313" key="14">
    <source>
        <dbReference type="Proteomes" id="UP000095285"/>
    </source>
</evidence>
<sequence length="168" mass="19231">MGNLWLLAEVAAKVPKAEIAIGRQTELNSTNQEESIEQKDVGKREKSQCNVCQKKVTNMAEHMRTHTGEKPYSCSKCGKSFARSYHVKTHMMTHTGEKPYSCPKCGKSFSQSCNMKRHMKTHTGEKSYSCPTCGKNFFQSDNMKKHMRIHTDKTKIIFEKPHENSQQK</sequence>
<reference evidence="14" key="1">
    <citation type="submission" date="2012-04" db="EMBL/GenBank/DDBJ databases">
        <title>The Genome Sequence of Loa loa.</title>
        <authorList>
            <consortium name="The Broad Institute Genome Sequencing Platform"/>
            <consortium name="Broad Institute Genome Sequencing Center for Infectious Disease"/>
            <person name="Nutman T.B."/>
            <person name="Fink D.L."/>
            <person name="Russ C."/>
            <person name="Young S."/>
            <person name="Zeng Q."/>
            <person name="Gargeya S."/>
            <person name="Alvarado L."/>
            <person name="Berlin A."/>
            <person name="Chapman S.B."/>
            <person name="Chen Z."/>
            <person name="Freedman E."/>
            <person name="Gellesch M."/>
            <person name="Goldberg J."/>
            <person name="Griggs A."/>
            <person name="Gujja S."/>
            <person name="Heilman E.R."/>
            <person name="Heiman D."/>
            <person name="Howarth C."/>
            <person name="Mehta T."/>
            <person name="Neiman D."/>
            <person name="Pearson M."/>
            <person name="Roberts A."/>
            <person name="Saif S."/>
            <person name="Shea T."/>
            <person name="Shenoy N."/>
            <person name="Sisk P."/>
            <person name="Stolte C."/>
            <person name="Sykes S."/>
            <person name="White J."/>
            <person name="Yandava C."/>
            <person name="Haas B."/>
            <person name="Henn M.R."/>
            <person name="Nusbaum C."/>
            <person name="Birren B."/>
        </authorList>
    </citation>
    <scope>NUCLEOTIDE SEQUENCE [LARGE SCALE GENOMIC DNA]</scope>
</reference>
<evidence type="ECO:0000256" key="3">
    <source>
        <dbReference type="ARBA" id="ARBA00006991"/>
    </source>
</evidence>
<dbReference type="WBParaSite" id="EN70_1933">
    <property type="protein sequence ID" value="EN70_1933"/>
    <property type="gene ID" value="EN70_1933"/>
</dbReference>
<dbReference type="PANTHER" id="PTHR24394">
    <property type="entry name" value="ZINC FINGER PROTEIN"/>
    <property type="match status" value="1"/>
</dbReference>
<dbReference type="GO" id="GO:0008270">
    <property type="term" value="F:zinc ion binding"/>
    <property type="evidence" value="ECO:0007669"/>
    <property type="project" value="UniProtKB-KW"/>
</dbReference>
<evidence type="ECO:0000256" key="9">
    <source>
        <dbReference type="ARBA" id="ARBA00023125"/>
    </source>
</evidence>
<dbReference type="Pfam" id="PF00096">
    <property type="entry name" value="zf-C2H2"/>
    <property type="match status" value="2"/>
</dbReference>
<keyword evidence="8" id="KW-0805">Transcription regulation</keyword>
<comment type="similarity">
    <text evidence="3">Belongs to the krueppel C2H2-type zinc-finger protein family.</text>
</comment>
<keyword evidence="9" id="KW-0238">DNA-binding</keyword>
<evidence type="ECO:0000256" key="4">
    <source>
        <dbReference type="ARBA" id="ARBA00022723"/>
    </source>
</evidence>
<keyword evidence="6 12" id="KW-0863">Zinc-finger</keyword>
<evidence type="ECO:0000256" key="11">
    <source>
        <dbReference type="ARBA" id="ARBA00023242"/>
    </source>
</evidence>
<evidence type="ECO:0000256" key="5">
    <source>
        <dbReference type="ARBA" id="ARBA00022737"/>
    </source>
</evidence>
<dbReference type="FunFam" id="3.30.160.60:FF:002343">
    <property type="entry name" value="Zinc finger protein 33A"/>
    <property type="match status" value="1"/>
</dbReference>
<comment type="subcellular location">
    <subcellularLocation>
        <location evidence="2">Nucleus</location>
    </subcellularLocation>
</comment>
<dbReference type="FunFam" id="3.30.160.60:FF:000774">
    <property type="entry name" value="Zinc finger protein"/>
    <property type="match status" value="1"/>
</dbReference>
<keyword evidence="4" id="KW-0479">Metal-binding</keyword>
<dbReference type="Pfam" id="PF13465">
    <property type="entry name" value="zf-H2C2_2"/>
    <property type="match status" value="1"/>
</dbReference>
<evidence type="ECO:0000313" key="15">
    <source>
        <dbReference type="WBParaSite" id="EN70_1933"/>
    </source>
</evidence>
<feature type="domain" description="C2H2-type" evidence="13">
    <location>
        <begin position="100"/>
        <end position="127"/>
    </location>
</feature>
<dbReference type="PANTHER" id="PTHR24394:SF48">
    <property type="entry name" value="ZINC FINGER PROTEIN 771"/>
    <property type="match status" value="1"/>
</dbReference>
<evidence type="ECO:0000256" key="7">
    <source>
        <dbReference type="ARBA" id="ARBA00022833"/>
    </source>
</evidence>
<proteinExistence type="inferred from homology"/>
<dbReference type="SUPFAM" id="SSF57667">
    <property type="entry name" value="beta-beta-alpha zinc fingers"/>
    <property type="match status" value="2"/>
</dbReference>
<dbReference type="FunFam" id="3.30.160.60:FF:000966">
    <property type="entry name" value="ZFP90 zinc finger protein"/>
    <property type="match status" value="1"/>
</dbReference>
<comment type="function">
    <text evidence="1">May be involved in transcriptional regulation.</text>
</comment>
<evidence type="ECO:0000256" key="8">
    <source>
        <dbReference type="ARBA" id="ARBA00023015"/>
    </source>
</evidence>
<name>A0A1I7VFC2_LOALO</name>
<dbReference type="InterPro" id="IPR013087">
    <property type="entry name" value="Znf_C2H2_type"/>
</dbReference>
<feature type="domain" description="C2H2-type" evidence="13">
    <location>
        <begin position="128"/>
        <end position="155"/>
    </location>
</feature>
<keyword evidence="5" id="KW-0677">Repeat</keyword>
<reference evidence="15" key="2">
    <citation type="submission" date="2016-11" db="UniProtKB">
        <authorList>
            <consortium name="WormBaseParasite"/>
        </authorList>
    </citation>
    <scope>IDENTIFICATION</scope>
</reference>
<keyword evidence="7" id="KW-0862">Zinc</keyword>
<dbReference type="Proteomes" id="UP000095285">
    <property type="component" value="Unassembled WGS sequence"/>
</dbReference>
<evidence type="ECO:0000256" key="10">
    <source>
        <dbReference type="ARBA" id="ARBA00023163"/>
    </source>
</evidence>
<dbReference type="SMART" id="SM00355">
    <property type="entry name" value="ZnF_C2H2"/>
    <property type="match status" value="4"/>
</dbReference>
<evidence type="ECO:0000259" key="13">
    <source>
        <dbReference type="PROSITE" id="PS50157"/>
    </source>
</evidence>
<evidence type="ECO:0000256" key="6">
    <source>
        <dbReference type="ARBA" id="ARBA00022771"/>
    </source>
</evidence>
<dbReference type="PROSITE" id="PS00028">
    <property type="entry name" value="ZINC_FINGER_C2H2_1"/>
    <property type="match status" value="3"/>
</dbReference>